<reference evidence="1" key="1">
    <citation type="submission" date="2021-06" db="EMBL/GenBank/DDBJ databases">
        <authorList>
            <person name="Kallberg Y."/>
            <person name="Tangrot J."/>
            <person name="Rosling A."/>
        </authorList>
    </citation>
    <scope>NUCLEOTIDE SEQUENCE</scope>
    <source>
        <strain evidence="1">BR232B</strain>
    </source>
</reference>
<accession>A0A9N8VTV5</accession>
<dbReference type="EMBL" id="CAJVPI010000025">
    <property type="protein sequence ID" value="CAG8459765.1"/>
    <property type="molecule type" value="Genomic_DNA"/>
</dbReference>
<dbReference type="AlphaFoldDB" id="A0A9N8VTV5"/>
<comment type="caution">
    <text evidence="1">The sequence shown here is derived from an EMBL/GenBank/DDBJ whole genome shotgun (WGS) entry which is preliminary data.</text>
</comment>
<evidence type="ECO:0000313" key="1">
    <source>
        <dbReference type="EMBL" id="CAG8459765.1"/>
    </source>
</evidence>
<dbReference type="Proteomes" id="UP000789739">
    <property type="component" value="Unassembled WGS sequence"/>
</dbReference>
<protein>
    <submittedName>
        <fullName evidence="1">6466_t:CDS:1</fullName>
    </submittedName>
</protein>
<dbReference type="OrthoDB" id="2314600at2759"/>
<keyword evidence="2" id="KW-1185">Reference proteome</keyword>
<proteinExistence type="predicted"/>
<organism evidence="1 2">
    <name type="scientific">Paraglomus brasilianum</name>
    <dbReference type="NCBI Taxonomy" id="144538"/>
    <lineage>
        <taxon>Eukaryota</taxon>
        <taxon>Fungi</taxon>
        <taxon>Fungi incertae sedis</taxon>
        <taxon>Mucoromycota</taxon>
        <taxon>Glomeromycotina</taxon>
        <taxon>Glomeromycetes</taxon>
        <taxon>Paraglomerales</taxon>
        <taxon>Paraglomeraceae</taxon>
        <taxon>Paraglomus</taxon>
    </lineage>
</organism>
<sequence>MVRLELEPLNALVKVFSSGQIHLPRKPISETSLPYPLASDVSVQDFNSFIESKDRIGYKIEYKNGTVFIVDMPTAEHEKVVILLIKRFDVPNGGVRDFNAPLQIVGQSCKGIPSSLLDLWLVDFISSPFHTVHESPSRDGSRIMPDLAVQPHHLFVPQPPVPHPSPPPSNTRGNPYSRIVVEVAMGQSSSSLKDKCRKWKREPYVRAILGIKLYEIKDTRNAQGYRDRAMKAILWRQGVRRQTWKFGTINKDGSATGVNGCNALNNPDYIINIPVSDVFYDPPVPAIGYVPFAPPPAALMATNITIDLYEVQQVVLPVQPD</sequence>
<gene>
    <name evidence="1" type="ORF">PBRASI_LOCUS516</name>
</gene>
<evidence type="ECO:0000313" key="2">
    <source>
        <dbReference type="Proteomes" id="UP000789739"/>
    </source>
</evidence>
<name>A0A9N8VTV5_9GLOM</name>